<evidence type="ECO:0000259" key="1">
    <source>
        <dbReference type="Pfam" id="PF01935"/>
    </source>
</evidence>
<dbReference type="PANTHER" id="PTHR42957:SF2">
    <property type="entry name" value="HELICASE HERA CENTRAL DOMAIN-CONTAINING PROTEIN"/>
    <property type="match status" value="1"/>
</dbReference>
<evidence type="ECO:0000313" key="3">
    <source>
        <dbReference type="Proteomes" id="UP000295777"/>
    </source>
</evidence>
<dbReference type="InterPro" id="IPR027417">
    <property type="entry name" value="P-loop_NTPase"/>
</dbReference>
<organism evidence="2 3">
    <name type="scientific">Phorcysia thermohydrogeniphila</name>
    <dbReference type="NCBI Taxonomy" id="936138"/>
    <lineage>
        <taxon>Bacteria</taxon>
        <taxon>Pseudomonadati</taxon>
        <taxon>Aquificota</taxon>
        <taxon>Aquificia</taxon>
        <taxon>Desulfurobacteriales</taxon>
        <taxon>Desulfurobacteriaceae</taxon>
        <taxon>Phorcysia</taxon>
    </lineage>
</organism>
<dbReference type="InterPro" id="IPR002789">
    <property type="entry name" value="HerA_central"/>
</dbReference>
<dbReference type="AlphaFoldDB" id="A0A4R1GBX7"/>
<sequence>MGHIGIVYGEATTDSFSFVFSPSYVKGMNLKNAFVVVEGDNFKHKVIGKVVDIVTDNPMLSVENLKFFVDDVIGREVGEFLKSDRFVSFQAKCEVIGEFDENEKRIKSLEKPVETGSKVFLIDKELLEEIFFEGKPEWLFPGFIKQEESARFSLNGDHLLTMHCGVFGMTGMGKTNTSTTLLEELTFRGAKSIVFDPHGDYENFGILRKDLFDAVERVIPDAPALRSLVEQYRNFLSKAWEGLEEKVPSVLKEKVKEEKSRELENSSVYLRLAMFRSLLEREVVPSSSPTKFAESLREFAEKYNFEEICKRIPQSLLGRLLKLVVKGFPSLKLNEFFDKTFVMELIEAYSGEEISEAQGLYYLKWLEQVEMLSLTDKEKKRDKELLKFLRLEENRLDNTNRSKWPIRRQLLKVEKLLASLRRAGLIPVDSVEFIEEFSSKTGSLSLVSNLIFDLTEVSPETMQRALLYSVAYAGFHLHKSKKLSFHKGDSPILFVIEEARVLIPSSGAEELSHPASRFARNIVRRIATEGRKMGLGLLIISQKPSSVDPLPVSQCNTLVLHRVINPEDLSFVKSVGEAISEEDIEMLKTVEKGVSIVSGTALKLRKSLLVKFRERLSAEGREHPRPLQRVWSS</sequence>
<dbReference type="InterPro" id="IPR008571">
    <property type="entry name" value="HerA-like"/>
</dbReference>
<name>A0A4R1GBX7_9BACT</name>
<gene>
    <name evidence="2" type="ORF">CLV27_0735</name>
</gene>
<dbReference type="Proteomes" id="UP000295777">
    <property type="component" value="Unassembled WGS sequence"/>
</dbReference>
<comment type="caution">
    <text evidence="2">The sequence shown here is derived from an EMBL/GenBank/DDBJ whole genome shotgun (WGS) entry which is preliminary data.</text>
</comment>
<dbReference type="EMBL" id="SMFV01000002">
    <property type="protein sequence ID" value="TCK05308.1"/>
    <property type="molecule type" value="Genomic_DNA"/>
</dbReference>
<proteinExistence type="predicted"/>
<dbReference type="Gene3D" id="3.40.50.300">
    <property type="entry name" value="P-loop containing nucleotide triphosphate hydrolases"/>
    <property type="match status" value="2"/>
</dbReference>
<dbReference type="PANTHER" id="PTHR42957">
    <property type="entry name" value="HELICASE MJ1565-RELATED"/>
    <property type="match status" value="1"/>
</dbReference>
<accession>A0A4R1GBX7</accession>
<dbReference type="SUPFAM" id="SSF52540">
    <property type="entry name" value="P-loop containing nucleoside triphosphate hydrolases"/>
    <property type="match status" value="1"/>
</dbReference>
<feature type="domain" description="Helicase HerA central" evidence="1">
    <location>
        <begin position="142"/>
        <end position="323"/>
    </location>
</feature>
<protein>
    <submittedName>
        <fullName evidence="2">Uncharacterized protein DUF87</fullName>
    </submittedName>
</protein>
<dbReference type="OrthoDB" id="9806951at2"/>
<reference evidence="2 3" key="1">
    <citation type="submission" date="2019-03" db="EMBL/GenBank/DDBJ databases">
        <title>Genomic Encyclopedia of Archaeal and Bacterial Type Strains, Phase II (KMG-II): from individual species to whole genera.</title>
        <authorList>
            <person name="Goeker M."/>
        </authorList>
    </citation>
    <scope>NUCLEOTIDE SEQUENCE [LARGE SCALE GENOMIC DNA]</scope>
    <source>
        <strain evidence="2 3">DSM 24425</strain>
    </source>
</reference>
<dbReference type="RefSeq" id="WP_132525917.1">
    <property type="nucleotide sequence ID" value="NZ_SMFV01000002.1"/>
</dbReference>
<evidence type="ECO:0000313" key="2">
    <source>
        <dbReference type="EMBL" id="TCK05308.1"/>
    </source>
</evidence>
<keyword evidence="3" id="KW-1185">Reference proteome</keyword>
<dbReference type="Pfam" id="PF01935">
    <property type="entry name" value="DUF87"/>
    <property type="match status" value="1"/>
</dbReference>